<dbReference type="Proteomes" id="UP000250140">
    <property type="component" value="Unassembled WGS sequence"/>
</dbReference>
<evidence type="ECO:0000313" key="4">
    <source>
        <dbReference type="Proteomes" id="UP000250140"/>
    </source>
</evidence>
<protein>
    <recommendedName>
        <fullName evidence="5">ASST-domain-containing protein</fullName>
    </recommendedName>
</protein>
<dbReference type="AlphaFoldDB" id="A0A8E2F1Z8"/>
<evidence type="ECO:0008006" key="5">
    <source>
        <dbReference type="Google" id="ProtNLM"/>
    </source>
</evidence>
<feature type="chain" id="PRO_5034000080" description="ASST-domain-containing protein" evidence="2">
    <location>
        <begin position="20"/>
        <end position="601"/>
    </location>
</feature>
<proteinExistence type="predicted"/>
<organism evidence="3 4">
    <name type="scientific">Glonium stellatum</name>
    <dbReference type="NCBI Taxonomy" id="574774"/>
    <lineage>
        <taxon>Eukaryota</taxon>
        <taxon>Fungi</taxon>
        <taxon>Dikarya</taxon>
        <taxon>Ascomycota</taxon>
        <taxon>Pezizomycotina</taxon>
        <taxon>Dothideomycetes</taxon>
        <taxon>Pleosporomycetidae</taxon>
        <taxon>Gloniales</taxon>
        <taxon>Gloniaceae</taxon>
        <taxon>Glonium</taxon>
    </lineage>
</organism>
<dbReference type="PANTHER" id="PTHR35340:SF9">
    <property type="entry name" value="ASST-DOMAIN-CONTAINING PROTEIN"/>
    <property type="match status" value="1"/>
</dbReference>
<dbReference type="InterPro" id="IPR053143">
    <property type="entry name" value="Arylsulfate_ST"/>
</dbReference>
<gene>
    <name evidence="3" type="ORF">AOQ84DRAFT_30295</name>
</gene>
<sequence>MHRFALLIVASVWLVVVAAVDNTTEPISTYVSRPDLQAPALHVSLQNADPVNGFAPGYMFICPFQATQQGPYIYDKLGNLVWSGYNAALGTNNSMDMKPCSYKGSTHLCLWQGITRQGYGLGQGIILNNNYQPVAYLDTANEAPGADIHEFNLINDGASALFTSYESLQYDLSAFSVTANPSWIMQGIFQEIDSSTGEVIFDWQSLDHVDPSGSYVMPGTTDVSGNGSAAAPWDYFHINSVDKSSATKNYLISSRHMSTVYCIDSADGHVIWQLSCGGVNASFTVEGFNFTFQHDARYILENDTHTIISIFDNASNGFNKTATESSGMVISIDLNTKVATLLSQTFAPISGGILSDSQGNTQIFSNGAVFHGWGSVPSISETNTNGEPVLFATYGAYPVMNYRAYSFPWNGFPLDKPTLVAPAQSQNVATPVVAYVSWNGATEVETWRFYGSLTNTGPFSVIGKVKKAGFETIFTSAVYYDFIFVEAVGSNGESWSNSSIIPVDTLDANGNEIMPSLSPVSNNTSTTSSTIANVTSVPFANSTSLVASSTTPLTTYLSRSSTAPSTRTAASTTSSSIAPSLDTIFPTMFAFLAFAVILIHI</sequence>
<dbReference type="EMBL" id="KV749542">
    <property type="protein sequence ID" value="OCL08991.1"/>
    <property type="molecule type" value="Genomic_DNA"/>
</dbReference>
<evidence type="ECO:0000313" key="3">
    <source>
        <dbReference type="EMBL" id="OCL08991.1"/>
    </source>
</evidence>
<dbReference type="OrthoDB" id="5427350at2759"/>
<name>A0A8E2F1Z8_9PEZI</name>
<feature type="transmembrane region" description="Helical" evidence="1">
    <location>
        <begin position="583"/>
        <end position="600"/>
    </location>
</feature>
<keyword evidence="1" id="KW-0812">Transmembrane</keyword>
<dbReference type="PANTHER" id="PTHR35340">
    <property type="entry name" value="PQQ ENZYME REPEAT PROTEIN-RELATED"/>
    <property type="match status" value="1"/>
</dbReference>
<dbReference type="Pfam" id="PF14269">
    <property type="entry name" value="Arylsulfotran_2"/>
    <property type="match status" value="1"/>
</dbReference>
<dbReference type="InterPro" id="IPR039535">
    <property type="entry name" value="ASST-like"/>
</dbReference>
<accession>A0A8E2F1Z8</accession>
<evidence type="ECO:0000256" key="2">
    <source>
        <dbReference type="SAM" id="SignalP"/>
    </source>
</evidence>
<keyword evidence="1" id="KW-1133">Transmembrane helix</keyword>
<keyword evidence="1" id="KW-0472">Membrane</keyword>
<keyword evidence="4" id="KW-1185">Reference proteome</keyword>
<keyword evidence="2" id="KW-0732">Signal</keyword>
<reference evidence="3 4" key="1">
    <citation type="journal article" date="2016" name="Nat. Commun.">
        <title>Ectomycorrhizal ecology is imprinted in the genome of the dominant symbiotic fungus Cenococcum geophilum.</title>
        <authorList>
            <consortium name="DOE Joint Genome Institute"/>
            <person name="Peter M."/>
            <person name="Kohler A."/>
            <person name="Ohm R.A."/>
            <person name="Kuo A."/>
            <person name="Krutzmann J."/>
            <person name="Morin E."/>
            <person name="Arend M."/>
            <person name="Barry K.W."/>
            <person name="Binder M."/>
            <person name="Choi C."/>
            <person name="Clum A."/>
            <person name="Copeland A."/>
            <person name="Grisel N."/>
            <person name="Haridas S."/>
            <person name="Kipfer T."/>
            <person name="LaButti K."/>
            <person name="Lindquist E."/>
            <person name="Lipzen A."/>
            <person name="Maire R."/>
            <person name="Meier B."/>
            <person name="Mihaltcheva S."/>
            <person name="Molinier V."/>
            <person name="Murat C."/>
            <person name="Poggeler S."/>
            <person name="Quandt C.A."/>
            <person name="Sperisen C."/>
            <person name="Tritt A."/>
            <person name="Tisserant E."/>
            <person name="Crous P.W."/>
            <person name="Henrissat B."/>
            <person name="Nehls U."/>
            <person name="Egli S."/>
            <person name="Spatafora J.W."/>
            <person name="Grigoriev I.V."/>
            <person name="Martin F.M."/>
        </authorList>
    </citation>
    <scope>NUCLEOTIDE SEQUENCE [LARGE SCALE GENOMIC DNA]</scope>
    <source>
        <strain evidence="3 4">CBS 207.34</strain>
    </source>
</reference>
<evidence type="ECO:0000256" key="1">
    <source>
        <dbReference type="SAM" id="Phobius"/>
    </source>
</evidence>
<feature type="signal peptide" evidence="2">
    <location>
        <begin position="1"/>
        <end position="19"/>
    </location>
</feature>